<dbReference type="InterPro" id="IPR036236">
    <property type="entry name" value="Znf_C2H2_sf"/>
</dbReference>
<dbReference type="InterPro" id="IPR013087">
    <property type="entry name" value="Znf_C2H2_type"/>
</dbReference>
<dbReference type="PROSITE" id="PS00027">
    <property type="entry name" value="HOMEOBOX_1"/>
    <property type="match status" value="1"/>
</dbReference>
<keyword evidence="4 11" id="KW-0863">Zinc-finger</keyword>
<feature type="region of interest" description="Disordered" evidence="14">
    <location>
        <begin position="926"/>
        <end position="948"/>
    </location>
</feature>
<evidence type="ECO:0000256" key="11">
    <source>
        <dbReference type="PROSITE-ProRule" id="PRU00042"/>
    </source>
</evidence>
<evidence type="ECO:0000256" key="1">
    <source>
        <dbReference type="ARBA" id="ARBA00004123"/>
    </source>
</evidence>
<evidence type="ECO:0000259" key="16">
    <source>
        <dbReference type="PROSITE" id="PS50157"/>
    </source>
</evidence>
<dbReference type="PROSITE" id="PS50157">
    <property type="entry name" value="ZINC_FINGER_C2H2_2"/>
    <property type="match status" value="1"/>
</dbReference>
<dbReference type="SMART" id="SM00355">
    <property type="entry name" value="ZnF_C2H2"/>
    <property type="match status" value="9"/>
</dbReference>
<evidence type="ECO:0000256" key="9">
    <source>
        <dbReference type="ARBA" id="ARBA00023163"/>
    </source>
</evidence>
<name>E4X0H0_OIKDI</name>
<feature type="domain" description="Homeobox" evidence="15">
    <location>
        <begin position="703"/>
        <end position="763"/>
    </location>
</feature>
<dbReference type="InterPro" id="IPR051968">
    <property type="entry name" value="ZnFinger_Homeobox_TR"/>
</dbReference>
<keyword evidence="9" id="KW-0804">Transcription</keyword>
<evidence type="ECO:0000256" key="6">
    <source>
        <dbReference type="ARBA" id="ARBA00023015"/>
    </source>
</evidence>
<dbReference type="PROSITE" id="PS00028">
    <property type="entry name" value="ZINC_FINGER_C2H2_1"/>
    <property type="match status" value="2"/>
</dbReference>
<dbReference type="InterPro" id="IPR009057">
    <property type="entry name" value="Homeodomain-like_sf"/>
</dbReference>
<gene>
    <name evidence="17" type="ORF">GSOID_T00015204001</name>
</gene>
<feature type="compositionally biased region" description="Polar residues" evidence="14">
    <location>
        <begin position="30"/>
        <end position="51"/>
    </location>
</feature>
<keyword evidence="10 12" id="KW-0539">Nucleus</keyword>
<dbReference type="Pfam" id="PF00046">
    <property type="entry name" value="Homeodomain"/>
    <property type="match status" value="2"/>
</dbReference>
<dbReference type="PANTHER" id="PTHR45891:SF3">
    <property type="entry name" value="ZINC FINGER PROTEIN 2"/>
    <property type="match status" value="1"/>
</dbReference>
<feature type="compositionally biased region" description="Basic and acidic residues" evidence="14">
    <location>
        <begin position="12"/>
        <end position="24"/>
    </location>
</feature>
<dbReference type="EMBL" id="FN653020">
    <property type="protein sequence ID" value="CBY23269.1"/>
    <property type="molecule type" value="Genomic_DNA"/>
</dbReference>
<sequence length="1057" mass="117190">MKDEEPALEDLTPAHHNADKRAHEDEEQMPPSSTEVPEQNNGTSFQTNNARSASTAQSFQLNYEQKTLRIQILICADGVFSILQSQKNADKTLKCPKCNWHYKYIETLEAHIREKHSEDLLPDAQNSSCRFCREGRSHPRLARGESYPCGYKPYRCEVCGYSTTTKGNLTIHLQSDKHSNNVRVLQAAGKLPKRITVMPESQLHARTILPEASEEASRPWKCPPCGYSTAVASNLRIHLSSGKSQKGLERELKIIKKGKHQSAVAVRDSIFFCGICSKFMSDSLDGLEQHVNSWRQIDEDTALLQQDDNFVCTLCNYQTTLKSNFTIHCKTDKHLGRQQLAAHIREGGIQNEWRLRYLPQGLQLVCQLCQFTAASWDGLKLHAASEKHLNSVQLYQKVKELQIPPSCSTCGHVSKSKLEQVRHAMENKHSLKLPPSNSKNEGESQPAVSYQNGNNHSTLENDFPCPLCLEAIPGEKLELHLRHTHQVCPEVAQRLVFQQPPPTSQFNPYSKTGTNSLLPPSSLFQSSAAQNSLPCGQCFESFDNELQRQVHQMTAHPHPPQPSVQQLLQSLKPPLPVASQLQLDWAQRLSANAGAQTGMNPILAQLLLNQFQTSSSSSEAVLAARTGENQPTEEDESRKSSMDQDGNSADQLGFISDEENQNPLQIVEEDESATVKCENLAENSSFQSAGNSISEHENSKEESGNRRMRTLISPEQAEILYQEYLKDNCPPRHRLEDIAQSTGLKRRVVQVWFQNTRARERKGQYRSVSHFAGSKKPSSAPISSNSLLSLATFTDRTQNNEIEIAVSESGSKSYPASPEDGFGLSSLDDDSALPTMLKMSAKKTFANNNYVKTPSPGSLVTGRLSADGSESGQKRSRTQLSQGQVFAMQSTFEMYRSPSLAECEILGNGIGLARRVVQVWFQNHRAKERRNRAARGETPEPPSPEPPKICSICHVPIAGHTELREHLFSAAHINQLKVTHGINTHASQSPPSPQTVEPAENANASLFGKLLGGQSSSSSQAMANFTIFANIQRIMASRAGLSPLESATVCEINEENV</sequence>
<feature type="compositionally biased region" description="Polar residues" evidence="14">
    <location>
        <begin position="446"/>
        <end position="455"/>
    </location>
</feature>
<dbReference type="InterPro" id="IPR017970">
    <property type="entry name" value="Homeobox_CS"/>
</dbReference>
<feature type="DNA-binding region" description="Homeobox" evidence="12">
    <location>
        <begin position="873"/>
        <end position="932"/>
    </location>
</feature>
<dbReference type="SMART" id="SM00389">
    <property type="entry name" value="HOX"/>
    <property type="match status" value="2"/>
</dbReference>
<evidence type="ECO:0000256" key="10">
    <source>
        <dbReference type="ARBA" id="ARBA00023242"/>
    </source>
</evidence>
<reference evidence="17" key="1">
    <citation type="journal article" date="2010" name="Science">
        <title>Plasticity of animal genome architecture unmasked by rapid evolution of a pelagic tunicate.</title>
        <authorList>
            <person name="Denoeud F."/>
            <person name="Henriet S."/>
            <person name="Mungpakdee S."/>
            <person name="Aury J.M."/>
            <person name="Da Silva C."/>
            <person name="Brinkmann H."/>
            <person name="Mikhaleva J."/>
            <person name="Olsen L.C."/>
            <person name="Jubin C."/>
            <person name="Canestro C."/>
            <person name="Bouquet J.M."/>
            <person name="Danks G."/>
            <person name="Poulain J."/>
            <person name="Campsteijn C."/>
            <person name="Adamski M."/>
            <person name="Cross I."/>
            <person name="Yadetie F."/>
            <person name="Muffato M."/>
            <person name="Louis A."/>
            <person name="Butcher S."/>
            <person name="Tsagkogeorga G."/>
            <person name="Konrad A."/>
            <person name="Singh S."/>
            <person name="Jensen M.F."/>
            <person name="Cong E.H."/>
            <person name="Eikeseth-Otteraa H."/>
            <person name="Noel B."/>
            <person name="Anthouard V."/>
            <person name="Porcel B.M."/>
            <person name="Kachouri-Lafond R."/>
            <person name="Nishino A."/>
            <person name="Ugolini M."/>
            <person name="Chourrout P."/>
            <person name="Nishida H."/>
            <person name="Aasland R."/>
            <person name="Huzurbazar S."/>
            <person name="Westhof E."/>
            <person name="Delsuc F."/>
            <person name="Lehrach H."/>
            <person name="Reinhardt R."/>
            <person name="Weissenbach J."/>
            <person name="Roy S.W."/>
            <person name="Artiguenave F."/>
            <person name="Postlethwait J.H."/>
            <person name="Manak J.R."/>
            <person name="Thompson E.M."/>
            <person name="Jaillon O."/>
            <person name="Du Pasquier L."/>
            <person name="Boudinot P."/>
            <person name="Liberles D.A."/>
            <person name="Volff J.N."/>
            <person name="Philippe H."/>
            <person name="Lenhard B."/>
            <person name="Roest Crollius H."/>
            <person name="Wincker P."/>
            <person name="Chourrout D."/>
        </authorList>
    </citation>
    <scope>NUCLEOTIDE SEQUENCE [LARGE SCALE GENOMIC DNA]</scope>
</reference>
<dbReference type="GO" id="GO:0045664">
    <property type="term" value="P:regulation of neuron differentiation"/>
    <property type="evidence" value="ECO:0007669"/>
    <property type="project" value="TreeGrafter"/>
</dbReference>
<feature type="region of interest" description="Disordered" evidence="14">
    <location>
        <begin position="854"/>
        <end position="882"/>
    </location>
</feature>
<dbReference type="InterPro" id="IPR001356">
    <property type="entry name" value="HD"/>
</dbReference>
<evidence type="ECO:0000256" key="14">
    <source>
        <dbReference type="SAM" id="MobiDB-lite"/>
    </source>
</evidence>
<dbReference type="PROSITE" id="PS50071">
    <property type="entry name" value="HOMEOBOX_2"/>
    <property type="match status" value="2"/>
</dbReference>
<feature type="domain" description="Homeobox" evidence="15">
    <location>
        <begin position="871"/>
        <end position="931"/>
    </location>
</feature>
<evidence type="ECO:0000256" key="5">
    <source>
        <dbReference type="ARBA" id="ARBA00022833"/>
    </source>
</evidence>
<evidence type="ECO:0000259" key="15">
    <source>
        <dbReference type="PROSITE" id="PS50071"/>
    </source>
</evidence>
<feature type="region of interest" description="Disordered" evidence="14">
    <location>
        <begin position="619"/>
        <end position="653"/>
    </location>
</feature>
<dbReference type="OrthoDB" id="6417226at2759"/>
<dbReference type="GO" id="GO:0008270">
    <property type="term" value="F:zinc ion binding"/>
    <property type="evidence" value="ECO:0007669"/>
    <property type="project" value="UniProtKB-KW"/>
</dbReference>
<dbReference type="PANTHER" id="PTHR45891">
    <property type="entry name" value="ZINC FINGER HOMEOBOX PROTEIN"/>
    <property type="match status" value="1"/>
</dbReference>
<dbReference type="AlphaFoldDB" id="E4X0H0"/>
<protein>
    <submittedName>
        <fullName evidence="17">Uncharacterized protein</fullName>
    </submittedName>
</protein>
<comment type="subcellular location">
    <subcellularLocation>
        <location evidence="1 12 13">Nucleus</location>
    </subcellularLocation>
</comment>
<evidence type="ECO:0000256" key="4">
    <source>
        <dbReference type="ARBA" id="ARBA00022771"/>
    </source>
</evidence>
<dbReference type="CDD" id="cd00086">
    <property type="entry name" value="homeodomain"/>
    <property type="match status" value="2"/>
</dbReference>
<keyword evidence="2" id="KW-0479">Metal-binding</keyword>
<dbReference type="SMART" id="SM00451">
    <property type="entry name" value="ZnF_U1"/>
    <property type="match status" value="4"/>
</dbReference>
<evidence type="ECO:0000256" key="7">
    <source>
        <dbReference type="ARBA" id="ARBA00023125"/>
    </source>
</evidence>
<feature type="compositionally biased region" description="Basic and acidic residues" evidence="14">
    <location>
        <begin position="694"/>
        <end position="705"/>
    </location>
</feature>
<dbReference type="InParanoid" id="E4X0H0"/>
<proteinExistence type="predicted"/>
<accession>E4X0H0</accession>
<dbReference type="Proteomes" id="UP000001307">
    <property type="component" value="Unassembled WGS sequence"/>
</dbReference>
<evidence type="ECO:0000256" key="12">
    <source>
        <dbReference type="PROSITE-ProRule" id="PRU00108"/>
    </source>
</evidence>
<dbReference type="Pfam" id="PF12874">
    <property type="entry name" value="zf-met"/>
    <property type="match status" value="1"/>
</dbReference>
<feature type="domain" description="C2H2-type" evidence="16">
    <location>
        <begin position="154"/>
        <end position="183"/>
    </location>
</feature>
<dbReference type="GO" id="GO:0000978">
    <property type="term" value="F:RNA polymerase II cis-regulatory region sequence-specific DNA binding"/>
    <property type="evidence" value="ECO:0007669"/>
    <property type="project" value="TreeGrafter"/>
</dbReference>
<organism evidence="17">
    <name type="scientific">Oikopleura dioica</name>
    <name type="common">Tunicate</name>
    <dbReference type="NCBI Taxonomy" id="34765"/>
    <lineage>
        <taxon>Eukaryota</taxon>
        <taxon>Metazoa</taxon>
        <taxon>Chordata</taxon>
        <taxon>Tunicata</taxon>
        <taxon>Appendicularia</taxon>
        <taxon>Copelata</taxon>
        <taxon>Oikopleuridae</taxon>
        <taxon>Oikopleura</taxon>
    </lineage>
</organism>
<dbReference type="SUPFAM" id="SSF46689">
    <property type="entry name" value="Homeodomain-like"/>
    <property type="match status" value="2"/>
</dbReference>
<dbReference type="SUPFAM" id="SSF57667">
    <property type="entry name" value="beta-beta-alpha zinc fingers"/>
    <property type="match status" value="2"/>
</dbReference>
<evidence type="ECO:0000256" key="8">
    <source>
        <dbReference type="ARBA" id="ARBA00023155"/>
    </source>
</evidence>
<keyword evidence="6" id="KW-0805">Transcription regulation</keyword>
<feature type="region of interest" description="Disordered" evidence="14">
    <location>
        <begin position="1"/>
        <end position="51"/>
    </location>
</feature>
<dbReference type="GO" id="GO:0000981">
    <property type="term" value="F:DNA-binding transcription factor activity, RNA polymerase II-specific"/>
    <property type="evidence" value="ECO:0007669"/>
    <property type="project" value="InterPro"/>
</dbReference>
<keyword evidence="7 12" id="KW-0238">DNA-binding</keyword>
<evidence type="ECO:0000256" key="13">
    <source>
        <dbReference type="RuleBase" id="RU000682"/>
    </source>
</evidence>
<keyword evidence="5" id="KW-0862">Zinc</keyword>
<feature type="DNA-binding region" description="Homeobox" evidence="12">
    <location>
        <begin position="705"/>
        <end position="764"/>
    </location>
</feature>
<dbReference type="Gene3D" id="1.10.10.60">
    <property type="entry name" value="Homeodomain-like"/>
    <property type="match status" value="2"/>
</dbReference>
<evidence type="ECO:0000313" key="17">
    <source>
        <dbReference type="EMBL" id="CBY23269.1"/>
    </source>
</evidence>
<feature type="region of interest" description="Disordered" evidence="14">
    <location>
        <begin position="428"/>
        <end position="455"/>
    </location>
</feature>
<evidence type="ECO:0000256" key="3">
    <source>
        <dbReference type="ARBA" id="ARBA00022737"/>
    </source>
</evidence>
<keyword evidence="18" id="KW-1185">Reference proteome</keyword>
<dbReference type="InterPro" id="IPR003604">
    <property type="entry name" value="Matrin/U1-like-C_Znf_C2H2"/>
</dbReference>
<evidence type="ECO:0000313" key="18">
    <source>
        <dbReference type="Proteomes" id="UP000001307"/>
    </source>
</evidence>
<evidence type="ECO:0000256" key="2">
    <source>
        <dbReference type="ARBA" id="ARBA00022723"/>
    </source>
</evidence>
<feature type="region of interest" description="Disordered" evidence="14">
    <location>
        <begin position="686"/>
        <end position="706"/>
    </location>
</feature>
<dbReference type="Gene3D" id="3.30.160.60">
    <property type="entry name" value="Classic Zinc Finger"/>
    <property type="match status" value="1"/>
</dbReference>
<keyword evidence="8 12" id="KW-0371">Homeobox</keyword>
<keyword evidence="3" id="KW-0677">Repeat</keyword>
<dbReference type="GO" id="GO:0005634">
    <property type="term" value="C:nucleus"/>
    <property type="evidence" value="ECO:0007669"/>
    <property type="project" value="UniProtKB-SubCell"/>
</dbReference>
<dbReference type="FunFam" id="3.30.160.60:FF:000081">
    <property type="entry name" value="Zinc finger homeobox protein 4"/>
    <property type="match status" value="1"/>
</dbReference>